<dbReference type="EMBL" id="KZ302056">
    <property type="protein sequence ID" value="PFH48625.1"/>
    <property type="molecule type" value="Genomic_DNA"/>
</dbReference>
<protein>
    <recommendedName>
        <fullName evidence="4">Zn(2)-C6 fungal-type domain-containing protein</fullName>
    </recommendedName>
</protein>
<dbReference type="AlphaFoldDB" id="A0A2A9NC76"/>
<accession>A0A2A9NC76</accession>
<gene>
    <name evidence="2" type="ORF">AMATHDRAFT_5652</name>
</gene>
<organism evidence="2 3">
    <name type="scientific">Amanita thiersii Skay4041</name>
    <dbReference type="NCBI Taxonomy" id="703135"/>
    <lineage>
        <taxon>Eukaryota</taxon>
        <taxon>Fungi</taxon>
        <taxon>Dikarya</taxon>
        <taxon>Basidiomycota</taxon>
        <taxon>Agaricomycotina</taxon>
        <taxon>Agaricomycetes</taxon>
        <taxon>Agaricomycetidae</taxon>
        <taxon>Agaricales</taxon>
        <taxon>Pluteineae</taxon>
        <taxon>Amanitaceae</taxon>
        <taxon>Amanita</taxon>
    </lineage>
</organism>
<dbReference type="Proteomes" id="UP000242287">
    <property type="component" value="Unassembled WGS sequence"/>
</dbReference>
<evidence type="ECO:0000256" key="1">
    <source>
        <dbReference type="SAM" id="MobiDB-lite"/>
    </source>
</evidence>
<evidence type="ECO:0000313" key="2">
    <source>
        <dbReference type="EMBL" id="PFH48625.1"/>
    </source>
</evidence>
<name>A0A2A9NC76_9AGAR</name>
<evidence type="ECO:0008006" key="4">
    <source>
        <dbReference type="Google" id="ProtNLM"/>
    </source>
</evidence>
<keyword evidence="3" id="KW-1185">Reference proteome</keyword>
<sequence length="143" mass="16261">MTVVKYPRFHPQGPCRRCRRMNLPCITTAVGHRRSCDRCYLTGPSGTKCVFENEPSAKSNLRSTSVKSETKTTKGEEKQVNTDDSCFQGGGDIARGIRSEVIRLENRLEAMDTQLKSVHMWVWEIREQLKQAVNCKPVSEDKL</sequence>
<feature type="compositionally biased region" description="Basic and acidic residues" evidence="1">
    <location>
        <begin position="68"/>
        <end position="81"/>
    </location>
</feature>
<feature type="region of interest" description="Disordered" evidence="1">
    <location>
        <begin position="58"/>
        <end position="85"/>
    </location>
</feature>
<proteinExistence type="predicted"/>
<reference evidence="2 3" key="1">
    <citation type="submission" date="2014-02" db="EMBL/GenBank/DDBJ databases">
        <title>Transposable element dynamics among asymbiotic and ectomycorrhizal Amanita fungi.</title>
        <authorList>
            <consortium name="DOE Joint Genome Institute"/>
            <person name="Hess J."/>
            <person name="Skrede I."/>
            <person name="Wolfe B."/>
            <person name="LaButti K."/>
            <person name="Ohm R.A."/>
            <person name="Grigoriev I.V."/>
            <person name="Pringle A."/>
        </authorList>
    </citation>
    <scope>NUCLEOTIDE SEQUENCE [LARGE SCALE GENOMIC DNA]</scope>
    <source>
        <strain evidence="2 3">SKay4041</strain>
    </source>
</reference>
<evidence type="ECO:0000313" key="3">
    <source>
        <dbReference type="Proteomes" id="UP000242287"/>
    </source>
</evidence>